<feature type="domain" description="RFX-type winged-helix" evidence="3">
    <location>
        <begin position="198"/>
        <end position="273"/>
    </location>
</feature>
<dbReference type="FunCoup" id="A0A286UMQ0">
    <property type="interactions" value="347"/>
</dbReference>
<dbReference type="InterPro" id="IPR039779">
    <property type="entry name" value="RFX-like"/>
</dbReference>
<reference evidence="4 5" key="1">
    <citation type="journal article" date="2017" name="Mol. Ecol.">
        <title>Comparative and population genomic landscape of Phellinus noxius: A hypervariable fungus causing root rot in trees.</title>
        <authorList>
            <person name="Chung C.L."/>
            <person name="Lee T.J."/>
            <person name="Akiba M."/>
            <person name="Lee H.H."/>
            <person name="Kuo T.H."/>
            <person name="Liu D."/>
            <person name="Ke H.M."/>
            <person name="Yokoi T."/>
            <person name="Roa M.B."/>
            <person name="Lu M.J."/>
            <person name="Chang Y.Y."/>
            <person name="Ann P.J."/>
            <person name="Tsai J.N."/>
            <person name="Chen C.Y."/>
            <person name="Tzean S.S."/>
            <person name="Ota Y."/>
            <person name="Hattori T."/>
            <person name="Sahashi N."/>
            <person name="Liou R.F."/>
            <person name="Kikuchi T."/>
            <person name="Tsai I.J."/>
        </authorList>
    </citation>
    <scope>NUCLEOTIDE SEQUENCE [LARGE SCALE GENOMIC DNA]</scope>
    <source>
        <strain evidence="4 5">FFPRI411160</strain>
    </source>
</reference>
<feature type="compositionally biased region" description="Polar residues" evidence="2">
    <location>
        <begin position="71"/>
        <end position="80"/>
    </location>
</feature>
<feature type="compositionally biased region" description="Low complexity" evidence="2">
    <location>
        <begin position="393"/>
        <end position="405"/>
    </location>
</feature>
<dbReference type="EMBL" id="NBII01000003">
    <property type="protein sequence ID" value="PAV20891.1"/>
    <property type="molecule type" value="Genomic_DNA"/>
</dbReference>
<proteinExistence type="predicted"/>
<dbReference type="InterPro" id="IPR057321">
    <property type="entry name" value="RFX1-4/6/8-like_BCD"/>
</dbReference>
<feature type="compositionally biased region" description="Polar residues" evidence="2">
    <location>
        <begin position="323"/>
        <end position="355"/>
    </location>
</feature>
<organism evidence="4 5">
    <name type="scientific">Pyrrhoderma noxium</name>
    <dbReference type="NCBI Taxonomy" id="2282107"/>
    <lineage>
        <taxon>Eukaryota</taxon>
        <taxon>Fungi</taxon>
        <taxon>Dikarya</taxon>
        <taxon>Basidiomycota</taxon>
        <taxon>Agaricomycotina</taxon>
        <taxon>Agaricomycetes</taxon>
        <taxon>Hymenochaetales</taxon>
        <taxon>Hymenochaetaceae</taxon>
        <taxon>Pyrrhoderma</taxon>
    </lineage>
</organism>
<dbReference type="InParanoid" id="A0A286UMQ0"/>
<feature type="region of interest" description="Disordered" evidence="2">
    <location>
        <begin position="837"/>
        <end position="892"/>
    </location>
</feature>
<dbReference type="PROSITE" id="PS51526">
    <property type="entry name" value="RFX_DBD"/>
    <property type="match status" value="1"/>
</dbReference>
<dbReference type="PANTHER" id="PTHR12619">
    <property type="entry name" value="RFX TRANSCRIPTION FACTOR FAMILY"/>
    <property type="match status" value="1"/>
</dbReference>
<feature type="region of interest" description="Disordered" evidence="2">
    <location>
        <begin position="1"/>
        <end position="84"/>
    </location>
</feature>
<evidence type="ECO:0000313" key="5">
    <source>
        <dbReference type="Proteomes" id="UP000217199"/>
    </source>
</evidence>
<feature type="region of interest" description="Disordered" evidence="2">
    <location>
        <begin position="387"/>
        <end position="407"/>
    </location>
</feature>
<keyword evidence="5" id="KW-1185">Reference proteome</keyword>
<dbReference type="InterPro" id="IPR036388">
    <property type="entry name" value="WH-like_DNA-bd_sf"/>
</dbReference>
<dbReference type="STRING" id="2282107.A0A286UMQ0"/>
<comment type="caution">
    <text evidence="4">The sequence shown here is derived from an EMBL/GenBank/DDBJ whole genome shotgun (WGS) entry which is preliminary data.</text>
</comment>
<evidence type="ECO:0000259" key="3">
    <source>
        <dbReference type="PROSITE" id="PS51526"/>
    </source>
</evidence>
<sequence length="892" mass="96469">MMPPTQIAPGPLDFLPHAHPHSRSASVSSVSSHSSSRPASAHGALFDHHGIPHQMPSGLQDDLYRSGYRPTHTQELSSPADSPRITTYLIPRSISTARAATSPYPRDAESVYSSSSENEDMSMYFSNPSPPDYSNMYLPGAQPQNQLALHQHQQDAFHAAGQFGRMTLGPDHALEQLAANVRAATTTSASDRAKQIFVQAWLNSNYAPYPDGNVPRQGLYFSYRRVCDQYGIPHINTATLGKAIRLCFPTIKTRRLGVRGNSKYHYCGIRPTTATEIEWLQDYVRKSNSAAAANANKQTAGNKANEDQSEEDDDDEGSEGAAPSTSGSKRNSLTITNTNTGMKSPTLFQMDTDKTPTTNTILSQAQAAQRPNYNAQATIRRHNLAGAETLGGPSTSATASHAPSPLQSSAAAFMGPAQTRSVRDLPHFPDIEEALGPDSSSPHGIFAREVWRWFEDHLNSLLDSVRNYRFDQFEIHLRSFWSNLDGNHREVVHAPAVAGLMAKADALVYNEILEILRLQMLSPIPPQALTSLRQLADKMEKILLLALANYGNTFVEPKVELGARFGHLVLRFLDIFQVTQALSTVLTNQKQLADMSRSWKAIDFESVRNQSALVCNCRHEDLVQLLEMDFVALLNGLTKSSEPVGEVMAWADGVCERLMGGNRTGISGVEERSTLSSRSILIRWGYVTSQIMRDLTIRSDPAFGAFQILKLFLDDWIALNVLRSVALSTNSVAASVEPVIQQQFFTLSPMQGQDAFGGAAGPSGTTGHSIMNETPTTSSMLAALHDTFGANTLDTGAPDSFMTMGFGDPSVTVSHHDGGNTMFGDYGAGTPFDVPSFTPQELGLSDASSVHSHSSAASVSGGASAEREQASPESGVGGGVTSVKEEIVSGAP</sequence>
<dbReference type="GO" id="GO:0000978">
    <property type="term" value="F:RNA polymerase II cis-regulatory region sequence-specific DNA binding"/>
    <property type="evidence" value="ECO:0007669"/>
    <property type="project" value="TreeGrafter"/>
</dbReference>
<name>A0A286UMQ0_9AGAM</name>
<feature type="compositionally biased region" description="Basic and acidic residues" evidence="2">
    <location>
        <begin position="883"/>
        <end position="892"/>
    </location>
</feature>
<dbReference type="SUPFAM" id="SSF46785">
    <property type="entry name" value="Winged helix' DNA-binding domain"/>
    <property type="match status" value="1"/>
</dbReference>
<protein>
    <submittedName>
        <fullName evidence="4">Dna-binding rfx2 isoform 4</fullName>
    </submittedName>
</protein>
<evidence type="ECO:0000256" key="2">
    <source>
        <dbReference type="SAM" id="MobiDB-lite"/>
    </source>
</evidence>
<evidence type="ECO:0000256" key="1">
    <source>
        <dbReference type="ARBA" id="ARBA00023125"/>
    </source>
</evidence>
<feature type="compositionally biased region" description="Low complexity" evidence="2">
    <location>
        <begin position="23"/>
        <end position="42"/>
    </location>
</feature>
<dbReference type="OrthoDB" id="10056949at2759"/>
<feature type="compositionally biased region" description="Acidic residues" evidence="2">
    <location>
        <begin position="307"/>
        <end position="318"/>
    </location>
</feature>
<dbReference type="Pfam" id="PF25340">
    <property type="entry name" value="BCD_RFX"/>
    <property type="match status" value="1"/>
</dbReference>
<accession>A0A286UMQ0</accession>
<keyword evidence="1 4" id="KW-0238">DNA-binding</keyword>
<gene>
    <name evidence="4" type="ORF">PNOK_0351800</name>
</gene>
<feature type="compositionally biased region" description="Low complexity" evidence="2">
    <location>
        <begin position="847"/>
        <end position="864"/>
    </location>
</feature>
<dbReference type="Pfam" id="PF02257">
    <property type="entry name" value="RFX_DNA_binding"/>
    <property type="match status" value="1"/>
</dbReference>
<feature type="region of interest" description="Disordered" evidence="2">
    <location>
        <begin position="291"/>
        <end position="355"/>
    </location>
</feature>
<dbReference type="GO" id="GO:0000981">
    <property type="term" value="F:DNA-binding transcription factor activity, RNA polymerase II-specific"/>
    <property type="evidence" value="ECO:0007669"/>
    <property type="project" value="TreeGrafter"/>
</dbReference>
<feature type="region of interest" description="Disordered" evidence="2">
    <location>
        <begin position="98"/>
        <end position="126"/>
    </location>
</feature>
<dbReference type="AlphaFoldDB" id="A0A286UMQ0"/>
<dbReference type="PANTHER" id="PTHR12619:SF5">
    <property type="entry name" value="TRANSCRIPTION FACTOR RFX4"/>
    <property type="match status" value="1"/>
</dbReference>
<dbReference type="InterPro" id="IPR003150">
    <property type="entry name" value="DNA-bd_RFX"/>
</dbReference>
<dbReference type="InterPro" id="IPR036390">
    <property type="entry name" value="WH_DNA-bd_sf"/>
</dbReference>
<dbReference type="Proteomes" id="UP000217199">
    <property type="component" value="Unassembled WGS sequence"/>
</dbReference>
<feature type="compositionally biased region" description="Low complexity" evidence="2">
    <location>
        <begin position="291"/>
        <end position="303"/>
    </location>
</feature>
<dbReference type="Gene3D" id="1.10.10.10">
    <property type="entry name" value="Winged helix-like DNA-binding domain superfamily/Winged helix DNA-binding domain"/>
    <property type="match status" value="1"/>
</dbReference>
<evidence type="ECO:0000313" key="4">
    <source>
        <dbReference type="EMBL" id="PAV20891.1"/>
    </source>
</evidence>